<evidence type="ECO:0000313" key="2">
    <source>
        <dbReference type="Proteomes" id="UP000192257"/>
    </source>
</evidence>
<gene>
    <name evidence="1" type="ORF">TM35_000651270</name>
</gene>
<sequence length="107" mass="11739">MFEVGGLPKKTKFFLFFFNTCVFRNGLPLAAFGHQKLEPMPIIPYSFEGSHGSVNSLLESLRVHKLQISYSTGAGRVVLGENFIQEGPGARISVPSAAVFLYISLLC</sequence>
<keyword evidence="2" id="KW-1185">Reference proteome</keyword>
<accession>A0A1X0NFT3</accession>
<evidence type="ECO:0000313" key="1">
    <source>
        <dbReference type="EMBL" id="ORC83565.1"/>
    </source>
</evidence>
<dbReference type="Proteomes" id="UP000192257">
    <property type="component" value="Unassembled WGS sequence"/>
</dbReference>
<protein>
    <submittedName>
        <fullName evidence="1">Uncharacterized protein</fullName>
    </submittedName>
</protein>
<proteinExistence type="predicted"/>
<reference evidence="1 2" key="1">
    <citation type="submission" date="2017-03" db="EMBL/GenBank/DDBJ databases">
        <title>An alternative strategy for trypanosome survival in the mammalian bloodstream revealed through genome and transcriptome analysis of the ubiquitous bovine parasite Trypanosoma (Megatrypanum) theileri.</title>
        <authorList>
            <person name="Kelly S."/>
            <person name="Ivens A."/>
            <person name="Mott A."/>
            <person name="O'Neill E."/>
            <person name="Emms D."/>
            <person name="Macleod O."/>
            <person name="Voorheis P."/>
            <person name="Matthews J."/>
            <person name="Matthews K."/>
            <person name="Carrington M."/>
        </authorList>
    </citation>
    <scope>NUCLEOTIDE SEQUENCE [LARGE SCALE GENOMIC DNA]</scope>
    <source>
        <strain evidence="1">Edinburgh</strain>
    </source>
</reference>
<dbReference type="VEuPathDB" id="TriTrypDB:TM35_000651270"/>
<dbReference type="GeneID" id="39990880"/>
<dbReference type="AlphaFoldDB" id="A0A1X0NFT3"/>
<organism evidence="1 2">
    <name type="scientific">Trypanosoma theileri</name>
    <dbReference type="NCBI Taxonomy" id="67003"/>
    <lineage>
        <taxon>Eukaryota</taxon>
        <taxon>Discoba</taxon>
        <taxon>Euglenozoa</taxon>
        <taxon>Kinetoplastea</taxon>
        <taxon>Metakinetoplastina</taxon>
        <taxon>Trypanosomatida</taxon>
        <taxon>Trypanosomatidae</taxon>
        <taxon>Trypanosoma</taxon>
    </lineage>
</organism>
<dbReference type="RefSeq" id="XP_028877631.1">
    <property type="nucleotide sequence ID" value="XM_029031100.1"/>
</dbReference>
<comment type="caution">
    <text evidence="1">The sequence shown here is derived from an EMBL/GenBank/DDBJ whole genome shotgun (WGS) entry which is preliminary data.</text>
</comment>
<name>A0A1X0NFT3_9TRYP</name>
<dbReference type="EMBL" id="NBCO01000065">
    <property type="protein sequence ID" value="ORC83565.1"/>
    <property type="molecule type" value="Genomic_DNA"/>
</dbReference>